<dbReference type="RefSeq" id="WP_344878106.1">
    <property type="nucleotide sequence ID" value="NZ_BAAAZP010000067.1"/>
</dbReference>
<reference evidence="3" key="1">
    <citation type="journal article" date="2019" name="Int. J. Syst. Evol. Microbiol.">
        <title>The Global Catalogue of Microorganisms (GCM) 10K type strain sequencing project: providing services to taxonomists for standard genome sequencing and annotation.</title>
        <authorList>
            <consortium name="The Broad Institute Genomics Platform"/>
            <consortium name="The Broad Institute Genome Sequencing Center for Infectious Disease"/>
            <person name="Wu L."/>
            <person name="Ma J."/>
        </authorList>
    </citation>
    <scope>NUCLEOTIDE SEQUENCE [LARGE SCALE GENOMIC DNA]</scope>
    <source>
        <strain evidence="3">JCM 16904</strain>
    </source>
</reference>
<evidence type="ECO:0000313" key="3">
    <source>
        <dbReference type="Proteomes" id="UP001500902"/>
    </source>
</evidence>
<sequence length="82" mass="8623">MGVHGVATPVARDPDPGQGIGASWPFGDDDADHLSERFAVIALADGEEVNTLGAETTGGGRRNLSQVYFDVKEQRIGRGARS</sequence>
<comment type="caution">
    <text evidence="2">The sequence shown here is derived from an EMBL/GenBank/DDBJ whole genome shotgun (WGS) entry which is preliminary data.</text>
</comment>
<gene>
    <name evidence="2" type="ORF">GCM10022224_034420</name>
</gene>
<accession>A0ABP7BSQ9</accession>
<dbReference type="EMBL" id="BAAAZP010000067">
    <property type="protein sequence ID" value="GAA3667343.1"/>
    <property type="molecule type" value="Genomic_DNA"/>
</dbReference>
<organism evidence="2 3">
    <name type="scientific">Nonomuraea antimicrobica</name>
    <dbReference type="NCBI Taxonomy" id="561173"/>
    <lineage>
        <taxon>Bacteria</taxon>
        <taxon>Bacillati</taxon>
        <taxon>Actinomycetota</taxon>
        <taxon>Actinomycetes</taxon>
        <taxon>Streptosporangiales</taxon>
        <taxon>Streptosporangiaceae</taxon>
        <taxon>Nonomuraea</taxon>
    </lineage>
</organism>
<feature type="region of interest" description="Disordered" evidence="1">
    <location>
        <begin position="1"/>
        <end position="28"/>
    </location>
</feature>
<evidence type="ECO:0000313" key="2">
    <source>
        <dbReference type="EMBL" id="GAA3667343.1"/>
    </source>
</evidence>
<keyword evidence="3" id="KW-1185">Reference proteome</keyword>
<dbReference type="Proteomes" id="UP001500902">
    <property type="component" value="Unassembled WGS sequence"/>
</dbReference>
<proteinExistence type="predicted"/>
<evidence type="ECO:0000256" key="1">
    <source>
        <dbReference type="SAM" id="MobiDB-lite"/>
    </source>
</evidence>
<name>A0ABP7BSQ9_9ACTN</name>
<protein>
    <submittedName>
        <fullName evidence="2">Uncharacterized protein</fullName>
    </submittedName>
</protein>